<dbReference type="SMART" id="SM00256">
    <property type="entry name" value="FBOX"/>
    <property type="match status" value="1"/>
</dbReference>
<dbReference type="PANTHER" id="PTHR46731:SF1">
    <property type="entry name" value="F-BOX ONLY PROTEIN 15"/>
    <property type="match status" value="1"/>
</dbReference>
<dbReference type="InterPro" id="IPR036047">
    <property type="entry name" value="F-box-like_dom_sf"/>
</dbReference>
<feature type="domain" description="F-box" evidence="2">
    <location>
        <begin position="88"/>
        <end position="134"/>
    </location>
</feature>
<dbReference type="CDD" id="cd22093">
    <property type="entry name" value="F-box_FBXO15"/>
    <property type="match status" value="1"/>
</dbReference>
<dbReference type="PANTHER" id="PTHR46731">
    <property type="entry name" value="F-BOX ONLY PROTEIN 15"/>
    <property type="match status" value="1"/>
</dbReference>
<reference evidence="3" key="1">
    <citation type="submission" date="2025-08" db="UniProtKB">
        <authorList>
            <consortium name="Ensembl"/>
        </authorList>
    </citation>
    <scope>IDENTIFICATION</scope>
</reference>
<dbReference type="Pfam" id="PF12937">
    <property type="entry name" value="F-box-like"/>
    <property type="match status" value="1"/>
</dbReference>
<name>A0A3B3CUR7_ORYME</name>
<sequence>MATAKGRGQFFQSLLECLQRNPAQCIGATEQQMRGRSRPGPDRSFSVPLSGSSRKTAEQQSFVKESSFDSCCSVLMEDFNQMKPSSEENLLERLPFEVLLKILSYLDASSLICVSHVSTLFHRLANDDFIWRNIYTSEFESPAWKPKLATPPSPPAVKEEPHSAGSWKKKFFRRMREQDMEKWRKDLRKTCPHTSLPQQTEAVLRNLKMSWELALTEHSGQKTRLDQNRASFFESSVVVSWSCRSVLHFQSICSISVYGVRKEAGRSFRSCRAAWFSLVLRRDMQTDPQMLVGADDLIKVLLLPDVLLGVWRSNNRVAFVMVSLHLHRLVEKSLLGSPVCPYFEPVNRPPADHSDPEFGLHGYTVHLVLHNASFKIMLGHFRQLSCRPVEKRRRLLELRFISRTSLLEHRLLSGGIGLPWRSEELLGVVENCCFLTLTLLDIHQKPFWCLSSPVSARMAKAESCYYSGDHFLMEHQHADGEVRMKLVWLTEQKQFLVHSLVVCVTVDKVNQHFSTQY</sequence>
<feature type="region of interest" description="Disordered" evidence="1">
    <location>
        <begin position="29"/>
        <end position="60"/>
    </location>
</feature>
<dbReference type="RefSeq" id="XP_024142936.1">
    <property type="nucleotide sequence ID" value="XM_024287168.2"/>
</dbReference>
<evidence type="ECO:0000256" key="1">
    <source>
        <dbReference type="SAM" id="MobiDB-lite"/>
    </source>
</evidence>
<dbReference type="PROSITE" id="PS50181">
    <property type="entry name" value="FBOX"/>
    <property type="match status" value="1"/>
</dbReference>
<evidence type="ECO:0000313" key="3">
    <source>
        <dbReference type="Ensembl" id="ENSOMEP00000021090.1"/>
    </source>
</evidence>
<dbReference type="PaxDb" id="30732-ENSOMEP00000021090"/>
<dbReference type="SUPFAM" id="SSF81383">
    <property type="entry name" value="F-box domain"/>
    <property type="match status" value="1"/>
</dbReference>
<evidence type="ECO:0000313" key="4">
    <source>
        <dbReference type="Proteomes" id="UP000261560"/>
    </source>
</evidence>
<dbReference type="OrthoDB" id="3219396at2759"/>
<dbReference type="Gene3D" id="1.20.1280.50">
    <property type="match status" value="1"/>
</dbReference>
<dbReference type="AlphaFoldDB" id="A0A3B3CUR7"/>
<evidence type="ECO:0000259" key="2">
    <source>
        <dbReference type="PROSITE" id="PS50181"/>
    </source>
</evidence>
<dbReference type="GO" id="GO:0019005">
    <property type="term" value="C:SCF ubiquitin ligase complex"/>
    <property type="evidence" value="ECO:0007669"/>
    <property type="project" value="TreeGrafter"/>
</dbReference>
<dbReference type="GeneTree" id="ENSGT00390000017498"/>
<keyword evidence="4" id="KW-1185">Reference proteome</keyword>
<dbReference type="KEGG" id="oml:112155505"/>
<organism evidence="3 4">
    <name type="scientific">Oryzias melastigma</name>
    <name type="common">Marine medaka</name>
    <dbReference type="NCBI Taxonomy" id="30732"/>
    <lineage>
        <taxon>Eukaryota</taxon>
        <taxon>Metazoa</taxon>
        <taxon>Chordata</taxon>
        <taxon>Craniata</taxon>
        <taxon>Vertebrata</taxon>
        <taxon>Euteleostomi</taxon>
        <taxon>Actinopterygii</taxon>
        <taxon>Neopterygii</taxon>
        <taxon>Teleostei</taxon>
        <taxon>Neoteleostei</taxon>
        <taxon>Acanthomorphata</taxon>
        <taxon>Ovalentaria</taxon>
        <taxon>Atherinomorphae</taxon>
        <taxon>Beloniformes</taxon>
        <taxon>Adrianichthyidae</taxon>
        <taxon>Oryziinae</taxon>
        <taxon>Oryzias</taxon>
    </lineage>
</organism>
<dbReference type="STRING" id="30732.ENSOMEP00000021090"/>
<reference evidence="3" key="2">
    <citation type="submission" date="2025-09" db="UniProtKB">
        <authorList>
            <consortium name="Ensembl"/>
        </authorList>
    </citation>
    <scope>IDENTIFICATION</scope>
</reference>
<protein>
    <submittedName>
        <fullName evidence="3">F-box only protein 15-like</fullName>
    </submittedName>
</protein>
<dbReference type="OMA" id="CISHVSK"/>
<dbReference type="InterPro" id="IPR001810">
    <property type="entry name" value="F-box_dom"/>
</dbReference>
<feature type="compositionally biased region" description="Polar residues" evidence="1">
    <location>
        <begin position="47"/>
        <end position="60"/>
    </location>
</feature>
<accession>A0A3B3CUR7</accession>
<dbReference type="Proteomes" id="UP000261560">
    <property type="component" value="Unplaced"/>
</dbReference>
<proteinExistence type="predicted"/>
<dbReference type="Ensembl" id="ENSOMET00000030689.1">
    <property type="protein sequence ID" value="ENSOMEP00000021090.1"/>
    <property type="gene ID" value="ENSOMEG00000022987.1"/>
</dbReference>
<dbReference type="GeneID" id="112155505"/>